<feature type="compositionally biased region" description="Basic and acidic residues" evidence="1">
    <location>
        <begin position="410"/>
        <end position="426"/>
    </location>
</feature>
<feature type="domain" description="KATNIP" evidence="2">
    <location>
        <begin position="452"/>
        <end position="760"/>
    </location>
</feature>
<protein>
    <recommendedName>
        <fullName evidence="2">KATNIP domain-containing protein</fullName>
    </recommendedName>
</protein>
<comment type="caution">
    <text evidence="3">The sequence shown here is derived from an EMBL/GenBank/DDBJ whole genome shotgun (WGS) entry which is preliminary data.</text>
</comment>
<dbReference type="InParanoid" id="A0A212FLY4"/>
<organism evidence="3 4">
    <name type="scientific">Danaus plexippus plexippus</name>
    <dbReference type="NCBI Taxonomy" id="278856"/>
    <lineage>
        <taxon>Eukaryota</taxon>
        <taxon>Metazoa</taxon>
        <taxon>Ecdysozoa</taxon>
        <taxon>Arthropoda</taxon>
        <taxon>Hexapoda</taxon>
        <taxon>Insecta</taxon>
        <taxon>Pterygota</taxon>
        <taxon>Neoptera</taxon>
        <taxon>Endopterygota</taxon>
        <taxon>Lepidoptera</taxon>
        <taxon>Glossata</taxon>
        <taxon>Ditrysia</taxon>
        <taxon>Papilionoidea</taxon>
        <taxon>Nymphalidae</taxon>
        <taxon>Danainae</taxon>
        <taxon>Danaini</taxon>
        <taxon>Danaina</taxon>
        <taxon>Danaus</taxon>
        <taxon>Danaus</taxon>
    </lineage>
</organism>
<accession>A0A212FLY4</accession>
<dbReference type="PANTHER" id="PTHR21534:SF0">
    <property type="entry name" value="KATANIN-INTERACTING PROTEIN"/>
    <property type="match status" value="1"/>
</dbReference>
<dbReference type="InterPro" id="IPR026704">
    <property type="entry name" value="KATNIP"/>
</dbReference>
<evidence type="ECO:0000259" key="2">
    <source>
        <dbReference type="Pfam" id="PF14652"/>
    </source>
</evidence>
<dbReference type="AlphaFoldDB" id="A0A212FLY4"/>
<dbReference type="KEGG" id="dpl:KGM_209732"/>
<proteinExistence type="predicted"/>
<dbReference type="Pfam" id="PF14652">
    <property type="entry name" value="DUF4457"/>
    <property type="match status" value="2"/>
</dbReference>
<gene>
    <name evidence="3" type="ORF">KGM_209732</name>
</gene>
<dbReference type="Proteomes" id="UP000007151">
    <property type="component" value="Unassembled WGS sequence"/>
</dbReference>
<evidence type="ECO:0000313" key="4">
    <source>
        <dbReference type="Proteomes" id="UP000007151"/>
    </source>
</evidence>
<feature type="region of interest" description="Disordered" evidence="1">
    <location>
        <begin position="196"/>
        <end position="220"/>
    </location>
</feature>
<dbReference type="EMBL" id="AGBW02007683">
    <property type="protein sequence ID" value="OWR54758.1"/>
    <property type="molecule type" value="Genomic_DNA"/>
</dbReference>
<feature type="domain" description="KATNIP" evidence="2">
    <location>
        <begin position="190"/>
        <end position="363"/>
    </location>
</feature>
<reference evidence="3 4" key="1">
    <citation type="journal article" date="2011" name="Cell">
        <title>The monarch butterfly genome yields insights into long-distance migration.</title>
        <authorList>
            <person name="Zhan S."/>
            <person name="Merlin C."/>
            <person name="Boore J.L."/>
            <person name="Reppert S.M."/>
        </authorList>
    </citation>
    <scope>NUCLEOTIDE SEQUENCE [LARGE SCALE GENOMIC DNA]</scope>
    <source>
        <strain evidence="3">F-2</strain>
    </source>
</reference>
<name>A0A212FLY4_DANPL</name>
<sequence length="859" mass="96271">MSHQHELECSEKDLAIPYWLEDVTKEMKETHISSSSRDTSKRYEIPNNILIGSKFDNQGLNRRTSLDATMDILKSQKPVAYSAGTLRDTKNNGHFQNRRKPAVNHDIDWGDGSNGVSNDFLSELLPHYVTPRHHHKSMGNYGFDDDFHDVITGSRFQENKRNRGNVELQKHSKGNIHKETTSYSSQNVHSKAFANKHKAKKAASDSASVSNQNTQKEKAKSEFVIPSLPKGRLLEIKIYSNWGDKYFVGLNGLELFDANGLPVGVEKVWTDSVTGDHRGASRVVDTVSNLVDGVVRTRDDKHTWCGSVPRGTPLAISILLDTTTTLALLRIWNYNKSRIYSTRGVRVVQIKLDDQVVFHGEIARACGELKGPLSSFGDTILFTKDSSILEAILANDKNFQALLKDNEPLKESNVVEKRPPTADGHKNSVSSPKSGEIDSEGEIKIVAKRIKLTLMTNWGHSNLIGLAGIEILCNENAIRVHRAYAYMSYSDEDECIGNYMDCSNLFNGKNITTNSEDMWCASFTPGTQCCHVVMELQEPTEITGIRVWNYNSSLQMSYCGVRHLSLAVGSLVRRVLLRRAPGDGAYDHVQCVDLYGPDGVNEASSNPSISWLYGNLEPAAPTGFVLQISIFSTWGDPYYVGLTGVELYDPDGNMIDVTESNVCAQPASVNILKCMSGSCRDVRTPARLVDGHNARASQAHHSWLAPILPHTLNRVFFVFDVPITVYGMKIWNYGKTPARGVKEFGVLMDDLLIYTGSLEMSQGEELKAQWICFRDVDVENLSPRYIHAILRDNILSYEKYQAHSLLHAQNNLALNCFNAVKNTNQNLNQHTEFERISQHHELCWRRPRRKAAHLRQTTG</sequence>
<evidence type="ECO:0000313" key="3">
    <source>
        <dbReference type="EMBL" id="OWR54758.1"/>
    </source>
</evidence>
<keyword evidence="4" id="KW-1185">Reference proteome</keyword>
<dbReference type="PANTHER" id="PTHR21534">
    <property type="entry name" value="KATANIN-INTERACTING PROTEIN"/>
    <property type="match status" value="1"/>
</dbReference>
<dbReference type="eggNOG" id="ENOG502QRY1">
    <property type="taxonomic scope" value="Eukaryota"/>
</dbReference>
<feature type="region of interest" description="Disordered" evidence="1">
    <location>
        <begin position="410"/>
        <end position="436"/>
    </location>
</feature>
<dbReference type="STRING" id="278856.A0A212FLY4"/>
<evidence type="ECO:0000256" key="1">
    <source>
        <dbReference type="SAM" id="MobiDB-lite"/>
    </source>
</evidence>
<dbReference type="InterPro" id="IPR027859">
    <property type="entry name" value="KATNIP_dom"/>
</dbReference>